<sequence>MAAKNLIPHRLSYGPAGSAASDQVRLAFGDITAPEFRKGRYEVCHYSRRSLGGCTGPLAVDQTLWFCYELHALLREERAATSRSSTSPRSARTLPWSLAPTSCSAGAGLRGRCAAPCPRTPAWSCRARGLTLRTWRPATGRPA</sequence>
<name>A0ABN9TJW4_9DINO</name>
<organism evidence="1 2">
    <name type="scientific">Prorocentrum cordatum</name>
    <dbReference type="NCBI Taxonomy" id="2364126"/>
    <lineage>
        <taxon>Eukaryota</taxon>
        <taxon>Sar</taxon>
        <taxon>Alveolata</taxon>
        <taxon>Dinophyceae</taxon>
        <taxon>Prorocentrales</taxon>
        <taxon>Prorocentraceae</taxon>
        <taxon>Prorocentrum</taxon>
    </lineage>
</organism>
<evidence type="ECO:0000313" key="2">
    <source>
        <dbReference type="Proteomes" id="UP001189429"/>
    </source>
</evidence>
<proteinExistence type="predicted"/>
<reference evidence="1" key="1">
    <citation type="submission" date="2023-10" db="EMBL/GenBank/DDBJ databases">
        <authorList>
            <person name="Chen Y."/>
            <person name="Shah S."/>
            <person name="Dougan E. K."/>
            <person name="Thang M."/>
            <person name="Chan C."/>
        </authorList>
    </citation>
    <scope>NUCLEOTIDE SEQUENCE [LARGE SCALE GENOMIC DNA]</scope>
</reference>
<dbReference type="EMBL" id="CAUYUJ010014811">
    <property type="protein sequence ID" value="CAK0846264.1"/>
    <property type="molecule type" value="Genomic_DNA"/>
</dbReference>
<comment type="caution">
    <text evidence="1">The sequence shown here is derived from an EMBL/GenBank/DDBJ whole genome shotgun (WGS) entry which is preliminary data.</text>
</comment>
<gene>
    <name evidence="1" type="ORF">PCOR1329_LOCUS39817</name>
</gene>
<accession>A0ABN9TJW4</accession>
<keyword evidence="2" id="KW-1185">Reference proteome</keyword>
<dbReference type="Proteomes" id="UP001189429">
    <property type="component" value="Unassembled WGS sequence"/>
</dbReference>
<protein>
    <submittedName>
        <fullName evidence="1">Uncharacterized protein</fullName>
    </submittedName>
</protein>
<evidence type="ECO:0000313" key="1">
    <source>
        <dbReference type="EMBL" id="CAK0846264.1"/>
    </source>
</evidence>